<dbReference type="OrthoDB" id="5869849at2759"/>
<dbReference type="Proteomes" id="UP000230423">
    <property type="component" value="Unassembled WGS sequence"/>
</dbReference>
<dbReference type="CDD" id="cd19941">
    <property type="entry name" value="TIL"/>
    <property type="match status" value="1"/>
</dbReference>
<dbReference type="GO" id="GO:0004867">
    <property type="term" value="F:serine-type endopeptidase inhibitor activity"/>
    <property type="evidence" value="ECO:0007669"/>
    <property type="project" value="UniProtKB-KW"/>
</dbReference>
<evidence type="ECO:0000256" key="2">
    <source>
        <dbReference type="SAM" id="MobiDB-lite"/>
    </source>
</evidence>
<dbReference type="EMBL" id="KZ363593">
    <property type="protein sequence ID" value="PIO57851.1"/>
    <property type="molecule type" value="Genomic_DNA"/>
</dbReference>
<dbReference type="Gene3D" id="2.10.25.10">
    <property type="entry name" value="Laminin"/>
    <property type="match status" value="1"/>
</dbReference>
<dbReference type="PRINTS" id="PR01217">
    <property type="entry name" value="PRICHEXTENSN"/>
</dbReference>
<proteinExistence type="predicted"/>
<accession>A0A2G9TIS3</accession>
<gene>
    <name evidence="3" type="ORF">TELCIR_20729</name>
</gene>
<evidence type="ECO:0000313" key="3">
    <source>
        <dbReference type="EMBL" id="PIO57851.1"/>
    </source>
</evidence>
<feature type="non-terminal residue" evidence="3">
    <location>
        <position position="1"/>
    </location>
</feature>
<dbReference type="AlphaFoldDB" id="A0A2G9TIS3"/>
<keyword evidence="1" id="KW-0646">Protease inhibitor</keyword>
<sequence length="123" mass="13213">QTTTRRPPPSPPTNRPPPPPPTNRPPPTPPTNRPPPPPPTSRPPSPPPTNRLPPTSRPNNQRCGPNEVFDSCGSACEPSCRDPNPDRAYVAPNADQGIAKNLLKGTAAIQESEERAEICHSNE</sequence>
<keyword evidence="1" id="KW-0722">Serine protease inhibitor</keyword>
<dbReference type="InterPro" id="IPR036084">
    <property type="entry name" value="Ser_inhib-like_sf"/>
</dbReference>
<reference evidence="3 4" key="1">
    <citation type="submission" date="2015-09" db="EMBL/GenBank/DDBJ databases">
        <title>Draft genome of the parasitic nematode Teladorsagia circumcincta isolate WARC Sus (inbred).</title>
        <authorList>
            <person name="Mitreva M."/>
        </authorList>
    </citation>
    <scope>NUCLEOTIDE SEQUENCE [LARGE SCALE GENOMIC DNA]</scope>
    <source>
        <strain evidence="3 4">S</strain>
    </source>
</reference>
<keyword evidence="4" id="KW-1185">Reference proteome</keyword>
<feature type="region of interest" description="Disordered" evidence="2">
    <location>
        <begin position="1"/>
        <end position="65"/>
    </location>
</feature>
<evidence type="ECO:0000256" key="1">
    <source>
        <dbReference type="ARBA" id="ARBA00022900"/>
    </source>
</evidence>
<organism evidence="3 4">
    <name type="scientific">Teladorsagia circumcincta</name>
    <name type="common">Brown stomach worm</name>
    <name type="synonym">Ostertagia circumcincta</name>
    <dbReference type="NCBI Taxonomy" id="45464"/>
    <lineage>
        <taxon>Eukaryota</taxon>
        <taxon>Metazoa</taxon>
        <taxon>Ecdysozoa</taxon>
        <taxon>Nematoda</taxon>
        <taxon>Chromadorea</taxon>
        <taxon>Rhabditida</taxon>
        <taxon>Rhabditina</taxon>
        <taxon>Rhabditomorpha</taxon>
        <taxon>Strongyloidea</taxon>
        <taxon>Trichostrongylidae</taxon>
        <taxon>Teladorsagia</taxon>
    </lineage>
</organism>
<name>A0A2G9TIS3_TELCI</name>
<evidence type="ECO:0000313" key="4">
    <source>
        <dbReference type="Proteomes" id="UP000230423"/>
    </source>
</evidence>
<protein>
    <submittedName>
        <fullName evidence="3">Uncharacterized protein</fullName>
    </submittedName>
</protein>
<feature type="compositionally biased region" description="Pro residues" evidence="2">
    <location>
        <begin position="1"/>
        <end position="51"/>
    </location>
</feature>
<dbReference type="SUPFAM" id="SSF57567">
    <property type="entry name" value="Serine protease inhibitors"/>
    <property type="match status" value="1"/>
</dbReference>